<organism evidence="1 2">
    <name type="scientific">Catharanthus roseus</name>
    <name type="common">Madagascar periwinkle</name>
    <name type="synonym">Vinca rosea</name>
    <dbReference type="NCBI Taxonomy" id="4058"/>
    <lineage>
        <taxon>Eukaryota</taxon>
        <taxon>Viridiplantae</taxon>
        <taxon>Streptophyta</taxon>
        <taxon>Embryophyta</taxon>
        <taxon>Tracheophyta</taxon>
        <taxon>Spermatophyta</taxon>
        <taxon>Magnoliopsida</taxon>
        <taxon>eudicotyledons</taxon>
        <taxon>Gunneridae</taxon>
        <taxon>Pentapetalae</taxon>
        <taxon>asterids</taxon>
        <taxon>lamiids</taxon>
        <taxon>Gentianales</taxon>
        <taxon>Apocynaceae</taxon>
        <taxon>Rauvolfioideae</taxon>
        <taxon>Vinceae</taxon>
        <taxon>Catharanthinae</taxon>
        <taxon>Catharanthus</taxon>
    </lineage>
</organism>
<dbReference type="Proteomes" id="UP001060085">
    <property type="component" value="Linkage Group LG01"/>
</dbReference>
<protein>
    <submittedName>
        <fullName evidence="1">Uncharacterized protein</fullName>
    </submittedName>
</protein>
<comment type="caution">
    <text evidence="1">The sequence shown here is derived from an EMBL/GenBank/DDBJ whole genome shotgun (WGS) entry which is preliminary data.</text>
</comment>
<dbReference type="EMBL" id="CM044701">
    <property type="protein sequence ID" value="KAI5683343.1"/>
    <property type="molecule type" value="Genomic_DNA"/>
</dbReference>
<keyword evidence="2" id="KW-1185">Reference proteome</keyword>
<accession>A0ACC0CEV7</accession>
<evidence type="ECO:0000313" key="1">
    <source>
        <dbReference type="EMBL" id="KAI5683343.1"/>
    </source>
</evidence>
<proteinExistence type="predicted"/>
<reference evidence="2" key="1">
    <citation type="journal article" date="2023" name="Nat. Plants">
        <title>Single-cell RNA sequencing provides a high-resolution roadmap for understanding the multicellular compartmentation of specialized metabolism.</title>
        <authorList>
            <person name="Sun S."/>
            <person name="Shen X."/>
            <person name="Li Y."/>
            <person name="Li Y."/>
            <person name="Wang S."/>
            <person name="Li R."/>
            <person name="Zhang H."/>
            <person name="Shen G."/>
            <person name="Guo B."/>
            <person name="Wei J."/>
            <person name="Xu J."/>
            <person name="St-Pierre B."/>
            <person name="Chen S."/>
            <person name="Sun C."/>
        </authorList>
    </citation>
    <scope>NUCLEOTIDE SEQUENCE [LARGE SCALE GENOMIC DNA]</scope>
</reference>
<sequence length="227" mass="26060">MGDFNGIFEEVERLRQSRVSFFEVRDFLNCCVDLGLADINYPGSRYTWSNGHIWLRLAGRCVINNGCLMECFLQLIFTRQGRNTQFMETKQFTLCQKLKTLNGPLKELNKRDYANAKKNFIASFTKREGSLTTSKEEIQEEFLSFYVGLLGTKQDSHGFHDAGWRKWRKAESLNILASLLVVCLSVTDYGPLLDQVAKTLLVWSSLKLSYAGKLEVIRSMVPRNEAF</sequence>
<gene>
    <name evidence="1" type="ORF">M9H77_04571</name>
</gene>
<evidence type="ECO:0000313" key="2">
    <source>
        <dbReference type="Proteomes" id="UP001060085"/>
    </source>
</evidence>
<name>A0ACC0CEV7_CATRO</name>